<protein>
    <recommendedName>
        <fullName evidence="2 7">Site-specific DNA-methyltransferase (adenine-specific)</fullName>
        <ecNumber evidence="2 7">2.1.1.72</ecNumber>
    </recommendedName>
</protein>
<dbReference type="Pfam" id="PF02086">
    <property type="entry name" value="MethyltransfD12"/>
    <property type="match status" value="1"/>
</dbReference>
<organism evidence="8 9">
    <name type="scientific">Streptococcus koreensis</name>
    <dbReference type="NCBI Taxonomy" id="2382163"/>
    <lineage>
        <taxon>Bacteria</taxon>
        <taxon>Bacillati</taxon>
        <taxon>Bacillota</taxon>
        <taxon>Bacilli</taxon>
        <taxon>Lactobacillales</taxon>
        <taxon>Streptococcaceae</taxon>
        <taxon>Streptococcus</taxon>
    </lineage>
</organism>
<keyword evidence="3 7" id="KW-0489">Methyltransferase</keyword>
<dbReference type="EC" id="2.1.1.72" evidence="2 7"/>
<keyword evidence="9" id="KW-1185">Reference proteome</keyword>
<evidence type="ECO:0000313" key="9">
    <source>
        <dbReference type="Proteomes" id="UP000277293"/>
    </source>
</evidence>
<dbReference type="EMBL" id="CP032620">
    <property type="protein sequence ID" value="AYF93861.1"/>
    <property type="molecule type" value="Genomic_DNA"/>
</dbReference>
<evidence type="ECO:0000256" key="5">
    <source>
        <dbReference type="ARBA" id="ARBA00022691"/>
    </source>
</evidence>
<proteinExistence type="inferred from homology"/>
<dbReference type="Gene3D" id="1.10.1020.10">
    <property type="entry name" value="Adenine-specific Methyltransferase, Domain 2"/>
    <property type="match status" value="1"/>
</dbReference>
<comment type="catalytic activity">
    <reaction evidence="6 7">
        <text>a 2'-deoxyadenosine in DNA + S-adenosyl-L-methionine = an N(6)-methyl-2'-deoxyadenosine in DNA + S-adenosyl-L-homocysteine + H(+)</text>
        <dbReference type="Rhea" id="RHEA:15197"/>
        <dbReference type="Rhea" id="RHEA-COMP:12418"/>
        <dbReference type="Rhea" id="RHEA-COMP:12419"/>
        <dbReference type="ChEBI" id="CHEBI:15378"/>
        <dbReference type="ChEBI" id="CHEBI:57856"/>
        <dbReference type="ChEBI" id="CHEBI:59789"/>
        <dbReference type="ChEBI" id="CHEBI:90615"/>
        <dbReference type="ChEBI" id="CHEBI:90616"/>
        <dbReference type="EC" id="2.1.1.72"/>
    </reaction>
</comment>
<dbReference type="PANTHER" id="PTHR30481">
    <property type="entry name" value="DNA ADENINE METHYLASE"/>
    <property type="match status" value="1"/>
</dbReference>
<dbReference type="PROSITE" id="PS00092">
    <property type="entry name" value="N6_MTASE"/>
    <property type="match status" value="1"/>
</dbReference>
<dbReference type="PRINTS" id="PR00505">
    <property type="entry name" value="D12N6MTFRASE"/>
</dbReference>
<evidence type="ECO:0000256" key="2">
    <source>
        <dbReference type="ARBA" id="ARBA00011900"/>
    </source>
</evidence>
<gene>
    <name evidence="8" type="ORF">D7D50_04300</name>
</gene>
<dbReference type="PANTHER" id="PTHR30481:SF3">
    <property type="entry name" value="DNA ADENINE METHYLASE"/>
    <property type="match status" value="1"/>
</dbReference>
<dbReference type="InterPro" id="IPR002052">
    <property type="entry name" value="DNA_methylase_N6_adenine_CS"/>
</dbReference>
<dbReference type="InterPro" id="IPR012327">
    <property type="entry name" value="MeTrfase_D12"/>
</dbReference>
<dbReference type="NCBIfam" id="TIGR00571">
    <property type="entry name" value="dam"/>
    <property type="match status" value="1"/>
</dbReference>
<dbReference type="InterPro" id="IPR012263">
    <property type="entry name" value="M_m6A_EcoRV"/>
</dbReference>
<keyword evidence="5 7" id="KW-0949">S-adenosyl-L-methionine</keyword>
<evidence type="ECO:0000313" key="8">
    <source>
        <dbReference type="EMBL" id="AYF93861.1"/>
    </source>
</evidence>
<dbReference type="Proteomes" id="UP000277293">
    <property type="component" value="Chromosome"/>
</dbReference>
<dbReference type="Gene3D" id="3.40.50.150">
    <property type="entry name" value="Vaccinia Virus protein VP39"/>
    <property type="match status" value="1"/>
</dbReference>
<dbReference type="GO" id="GO:0009007">
    <property type="term" value="F:site-specific DNA-methyltransferase (adenine-specific) activity"/>
    <property type="evidence" value="ECO:0007669"/>
    <property type="project" value="UniProtKB-EC"/>
</dbReference>
<dbReference type="RefSeq" id="WP_120701566.1">
    <property type="nucleotide sequence ID" value="NZ_CP032620.1"/>
</dbReference>
<evidence type="ECO:0000256" key="6">
    <source>
        <dbReference type="ARBA" id="ARBA00047942"/>
    </source>
</evidence>
<name>A0ABN5PV52_9STRE</name>
<dbReference type="InterPro" id="IPR029063">
    <property type="entry name" value="SAM-dependent_MTases_sf"/>
</dbReference>
<keyword evidence="4 7" id="KW-0808">Transferase</keyword>
<evidence type="ECO:0000256" key="7">
    <source>
        <dbReference type="RuleBase" id="RU361257"/>
    </source>
</evidence>
<dbReference type="SUPFAM" id="SSF53335">
    <property type="entry name" value="S-adenosyl-L-methionine-dependent methyltransferases"/>
    <property type="match status" value="1"/>
</dbReference>
<reference evidence="9" key="1">
    <citation type="submission" date="2018-09" db="EMBL/GenBank/DDBJ databases">
        <title>Complete genome sequence of Streptococcus sp. KCOM 2890 (=JS71).</title>
        <authorList>
            <person name="Kook J.-K."/>
            <person name="Park S.-N."/>
            <person name="Lim Y.K."/>
        </authorList>
    </citation>
    <scope>NUCLEOTIDE SEQUENCE [LARGE SCALE GENOMIC DNA]</scope>
    <source>
        <strain evidence="9">JS71</strain>
    </source>
</reference>
<evidence type="ECO:0000256" key="4">
    <source>
        <dbReference type="ARBA" id="ARBA00022679"/>
    </source>
</evidence>
<evidence type="ECO:0000256" key="1">
    <source>
        <dbReference type="ARBA" id="ARBA00006594"/>
    </source>
</evidence>
<dbReference type="GO" id="GO:0032259">
    <property type="term" value="P:methylation"/>
    <property type="evidence" value="ECO:0007669"/>
    <property type="project" value="UniProtKB-KW"/>
</dbReference>
<sequence length="285" mass="32968">MVPALLKWIGNKQRFAEEIISYMPNEFNNYYEPFLGSGAVLAQLLNSDKNELFPKFNHAYGSDILPFLVDIFSLVKNNPHELTDYYEREITEYYDNPDTKYLEIRDRFNNTQNPLDFCLLSRTCYSGVIRFRKSDGFMSTPRGPHNPIKPETFTKRVELWSSLLEKASFDVMSYTESMDRAGLGDVVYCDPPYTHSQSIIYGAQDFDINILWKKIEECKSRGARVILSINGMRDSKKKDISITPPEGLFERSLLVNCGTSMIDRLQNSGKKMKNKKVNDQLLLTW</sequence>
<evidence type="ECO:0000256" key="3">
    <source>
        <dbReference type="ARBA" id="ARBA00022603"/>
    </source>
</evidence>
<dbReference type="InterPro" id="IPR023095">
    <property type="entry name" value="Ade_MeTrfase_dom_2"/>
</dbReference>
<accession>A0ABN5PV52</accession>
<comment type="similarity">
    <text evidence="1 7">Belongs to the N(4)/N(6)-methyltransferase family.</text>
</comment>
<dbReference type="PIRSF" id="PIRSF000398">
    <property type="entry name" value="M_m6A_EcoRV"/>
    <property type="match status" value="1"/>
</dbReference>